<feature type="domain" description="Helix-turn-helix" evidence="1">
    <location>
        <begin position="7"/>
        <end position="52"/>
    </location>
</feature>
<dbReference type="GO" id="GO:0003677">
    <property type="term" value="F:DNA binding"/>
    <property type="evidence" value="ECO:0007669"/>
    <property type="project" value="InterPro"/>
</dbReference>
<accession>A0A644XSA4</accession>
<reference evidence="2" key="1">
    <citation type="submission" date="2019-08" db="EMBL/GenBank/DDBJ databases">
        <authorList>
            <person name="Kucharzyk K."/>
            <person name="Murdoch R.W."/>
            <person name="Higgins S."/>
            <person name="Loffler F."/>
        </authorList>
    </citation>
    <scope>NUCLEOTIDE SEQUENCE</scope>
</reference>
<dbReference type="InterPro" id="IPR041657">
    <property type="entry name" value="HTH_17"/>
</dbReference>
<evidence type="ECO:0000313" key="2">
    <source>
        <dbReference type="EMBL" id="MPM18641.1"/>
    </source>
</evidence>
<gene>
    <name evidence="2" type="ORF">SDC9_65054</name>
</gene>
<dbReference type="InterPro" id="IPR009061">
    <property type="entry name" value="DNA-bd_dom_put_sf"/>
</dbReference>
<organism evidence="2">
    <name type="scientific">bioreactor metagenome</name>
    <dbReference type="NCBI Taxonomy" id="1076179"/>
    <lineage>
        <taxon>unclassified sequences</taxon>
        <taxon>metagenomes</taxon>
        <taxon>ecological metagenomes</taxon>
    </lineage>
</organism>
<comment type="caution">
    <text evidence="2">The sequence shown here is derived from an EMBL/GenBank/DDBJ whole genome shotgun (WGS) entry which is preliminary data.</text>
</comment>
<dbReference type="NCBIfam" id="TIGR01764">
    <property type="entry name" value="excise"/>
    <property type="match status" value="1"/>
</dbReference>
<name>A0A644XSA4_9ZZZZ</name>
<dbReference type="InterPro" id="IPR010093">
    <property type="entry name" value="SinI_DNA-bd"/>
</dbReference>
<dbReference type="Pfam" id="PF12728">
    <property type="entry name" value="HTH_17"/>
    <property type="match status" value="1"/>
</dbReference>
<dbReference type="EMBL" id="VSSQ01003023">
    <property type="protein sequence ID" value="MPM18641.1"/>
    <property type="molecule type" value="Genomic_DNA"/>
</dbReference>
<dbReference type="SUPFAM" id="SSF46955">
    <property type="entry name" value="Putative DNA-binding domain"/>
    <property type="match status" value="1"/>
</dbReference>
<proteinExistence type="predicted"/>
<evidence type="ECO:0000259" key="1">
    <source>
        <dbReference type="Pfam" id="PF12728"/>
    </source>
</evidence>
<sequence length="60" mass="6688">MQNKMAYNAKEASAALGVSLPTFYELANRADFPILRVGRRVLIPVKDLQDWLSVHCGQAI</sequence>
<protein>
    <recommendedName>
        <fullName evidence="1">Helix-turn-helix domain-containing protein</fullName>
    </recommendedName>
</protein>
<dbReference type="AlphaFoldDB" id="A0A644XSA4"/>